<dbReference type="Gene3D" id="3.40.140.10">
    <property type="entry name" value="Cytidine Deaminase, domain 2"/>
    <property type="match status" value="1"/>
</dbReference>
<dbReference type="PANTHER" id="PTHR11079">
    <property type="entry name" value="CYTOSINE DEAMINASE FAMILY MEMBER"/>
    <property type="match status" value="1"/>
</dbReference>
<dbReference type="SUPFAM" id="SSF53927">
    <property type="entry name" value="Cytidine deaminase-like"/>
    <property type="match status" value="1"/>
</dbReference>
<dbReference type="EMBL" id="JBHTLP010000008">
    <property type="protein sequence ID" value="MFD1142094.1"/>
    <property type="molecule type" value="Genomic_DNA"/>
</dbReference>
<dbReference type="RefSeq" id="WP_265992594.1">
    <property type="nucleotide sequence ID" value="NZ_CP110973.1"/>
</dbReference>
<evidence type="ECO:0000313" key="4">
    <source>
        <dbReference type="EMBL" id="MFD1142094.1"/>
    </source>
</evidence>
<dbReference type="PROSITE" id="PS51747">
    <property type="entry name" value="CYT_DCMP_DEAMINASES_2"/>
    <property type="match status" value="1"/>
</dbReference>
<dbReference type="GO" id="GO:0052717">
    <property type="term" value="F:tRNA-specific adenosine-34 deaminase activity"/>
    <property type="evidence" value="ECO:0007669"/>
    <property type="project" value="UniProtKB-EC"/>
</dbReference>
<evidence type="ECO:0000313" key="5">
    <source>
        <dbReference type="Proteomes" id="UP001597116"/>
    </source>
</evidence>
<comment type="caution">
    <text evidence="4">The sequence shown here is derived from an EMBL/GenBank/DDBJ whole genome shotgun (WGS) entry which is preliminary data.</text>
</comment>
<evidence type="ECO:0000256" key="1">
    <source>
        <dbReference type="ARBA" id="ARBA00022723"/>
    </source>
</evidence>
<dbReference type="EC" id="3.5.4.33" evidence="4"/>
<evidence type="ECO:0000256" key="2">
    <source>
        <dbReference type="ARBA" id="ARBA00022833"/>
    </source>
</evidence>
<proteinExistence type="predicted"/>
<name>A0ABW3QJ84_9BACT</name>
<keyword evidence="2" id="KW-0862">Zinc</keyword>
<feature type="domain" description="CMP/dCMP-type deaminase" evidence="3">
    <location>
        <begin position="3"/>
        <end position="134"/>
    </location>
</feature>
<dbReference type="InterPro" id="IPR016192">
    <property type="entry name" value="APOBEC/CMP_deaminase_Zn-bd"/>
</dbReference>
<dbReference type="Proteomes" id="UP001597116">
    <property type="component" value="Unassembled WGS sequence"/>
</dbReference>
<dbReference type="Pfam" id="PF00383">
    <property type="entry name" value="dCMP_cyt_deam_1"/>
    <property type="match status" value="1"/>
</dbReference>
<sequence>MNQQEEVFLREAIQLAKEGIRTGQGGPFGAVVVKDGQIIGRGCNQVTSTNDPTAHAEIVAIRDACQHLNTYQLTGCVLYTSCEPCPMCLGAIYWARPERIVYGCFHSDAAQAGFDDHFIYQELEKPREARRIPMQQLLRSEAWTVFEEWIAKTDKTNY</sequence>
<gene>
    <name evidence="4" type="ORF">ACFQ4C_13290</name>
</gene>
<evidence type="ECO:0000259" key="3">
    <source>
        <dbReference type="PROSITE" id="PS51747"/>
    </source>
</evidence>
<reference evidence="5" key="1">
    <citation type="journal article" date="2019" name="Int. J. Syst. Evol. Microbiol.">
        <title>The Global Catalogue of Microorganisms (GCM) 10K type strain sequencing project: providing services to taxonomists for standard genome sequencing and annotation.</title>
        <authorList>
            <consortium name="The Broad Institute Genomics Platform"/>
            <consortium name="The Broad Institute Genome Sequencing Center for Infectious Disease"/>
            <person name="Wu L."/>
            <person name="Ma J."/>
        </authorList>
    </citation>
    <scope>NUCLEOTIDE SEQUENCE [LARGE SCALE GENOMIC DNA]</scope>
    <source>
        <strain evidence="5">CCUG 55608</strain>
    </source>
</reference>
<dbReference type="CDD" id="cd01285">
    <property type="entry name" value="nucleoside_deaminase"/>
    <property type="match status" value="1"/>
</dbReference>
<keyword evidence="5" id="KW-1185">Reference proteome</keyword>
<organism evidence="4 5">
    <name type="scientific">Larkinella insperata</name>
    <dbReference type="NCBI Taxonomy" id="332158"/>
    <lineage>
        <taxon>Bacteria</taxon>
        <taxon>Pseudomonadati</taxon>
        <taxon>Bacteroidota</taxon>
        <taxon>Cytophagia</taxon>
        <taxon>Cytophagales</taxon>
        <taxon>Spirosomataceae</taxon>
        <taxon>Larkinella</taxon>
    </lineage>
</organism>
<accession>A0ABW3QJ84</accession>
<keyword evidence="4" id="KW-0378">Hydrolase</keyword>
<dbReference type="PANTHER" id="PTHR11079:SF161">
    <property type="entry name" value="CMP_DCMP-TYPE DEAMINASE DOMAIN-CONTAINING PROTEIN"/>
    <property type="match status" value="1"/>
</dbReference>
<dbReference type="InterPro" id="IPR002125">
    <property type="entry name" value="CMP_dCMP_dom"/>
</dbReference>
<dbReference type="InterPro" id="IPR016193">
    <property type="entry name" value="Cytidine_deaminase-like"/>
</dbReference>
<keyword evidence="1" id="KW-0479">Metal-binding</keyword>
<dbReference type="PROSITE" id="PS00903">
    <property type="entry name" value="CYT_DCMP_DEAMINASES_1"/>
    <property type="match status" value="1"/>
</dbReference>
<protein>
    <submittedName>
        <fullName evidence="4">Nucleoside deaminase</fullName>
        <ecNumber evidence="4">3.5.4.33</ecNumber>
    </submittedName>
</protein>